<dbReference type="PANTHER" id="PTHR43078">
    <property type="entry name" value="UDP-GLUCURONIC ACID DECARBOXYLASE-RELATED"/>
    <property type="match status" value="1"/>
</dbReference>
<protein>
    <recommendedName>
        <fullName evidence="5">NAD-dependent epimerase/dehydratase domain-containing protein</fullName>
    </recommendedName>
</protein>
<dbReference type="GO" id="GO:0070403">
    <property type="term" value="F:NAD+ binding"/>
    <property type="evidence" value="ECO:0007669"/>
    <property type="project" value="InterPro"/>
</dbReference>
<evidence type="ECO:0000256" key="4">
    <source>
        <dbReference type="ARBA" id="ARBA00023239"/>
    </source>
</evidence>
<dbReference type="InterPro" id="IPR044516">
    <property type="entry name" value="UXS-like"/>
</dbReference>
<gene>
    <name evidence="6" type="ORF">PXEA_LOCUS18137</name>
</gene>
<dbReference type="InterPro" id="IPR001509">
    <property type="entry name" value="Epimerase_deHydtase"/>
</dbReference>
<organism evidence="6 7">
    <name type="scientific">Protopolystoma xenopodis</name>
    <dbReference type="NCBI Taxonomy" id="117903"/>
    <lineage>
        <taxon>Eukaryota</taxon>
        <taxon>Metazoa</taxon>
        <taxon>Spiralia</taxon>
        <taxon>Lophotrochozoa</taxon>
        <taxon>Platyhelminthes</taxon>
        <taxon>Monogenea</taxon>
        <taxon>Polyopisthocotylea</taxon>
        <taxon>Polystomatidea</taxon>
        <taxon>Polystomatidae</taxon>
        <taxon>Protopolystoma</taxon>
    </lineage>
</organism>
<dbReference type="Gene3D" id="3.40.50.720">
    <property type="entry name" value="NAD(P)-binding Rossmann-like Domain"/>
    <property type="match status" value="1"/>
</dbReference>
<evidence type="ECO:0000313" key="7">
    <source>
        <dbReference type="Proteomes" id="UP000784294"/>
    </source>
</evidence>
<evidence type="ECO:0000256" key="3">
    <source>
        <dbReference type="ARBA" id="ARBA00023027"/>
    </source>
</evidence>
<keyword evidence="7" id="KW-1185">Reference proteome</keyword>
<dbReference type="AlphaFoldDB" id="A0A3S5ABD9"/>
<evidence type="ECO:0000313" key="6">
    <source>
        <dbReference type="EMBL" id="VEL24697.1"/>
    </source>
</evidence>
<dbReference type="OrthoDB" id="331544at2759"/>
<keyword evidence="3" id="KW-0520">NAD</keyword>
<dbReference type="GO" id="GO:0042732">
    <property type="term" value="P:D-xylose metabolic process"/>
    <property type="evidence" value="ECO:0007669"/>
    <property type="project" value="InterPro"/>
</dbReference>
<evidence type="ECO:0000259" key="5">
    <source>
        <dbReference type="Pfam" id="PF01370"/>
    </source>
</evidence>
<reference evidence="6" key="1">
    <citation type="submission" date="2018-11" db="EMBL/GenBank/DDBJ databases">
        <authorList>
            <consortium name="Pathogen Informatics"/>
        </authorList>
    </citation>
    <scope>NUCLEOTIDE SEQUENCE</scope>
</reference>
<dbReference type="EMBL" id="CAAALY010069096">
    <property type="protein sequence ID" value="VEL24697.1"/>
    <property type="molecule type" value="Genomic_DNA"/>
</dbReference>
<dbReference type="InterPro" id="IPR036291">
    <property type="entry name" value="NAD(P)-bd_dom_sf"/>
</dbReference>
<feature type="domain" description="NAD-dependent epimerase/dehydratase" evidence="5">
    <location>
        <begin position="25"/>
        <end position="55"/>
    </location>
</feature>
<dbReference type="SUPFAM" id="SSF51735">
    <property type="entry name" value="NAD(P)-binding Rossmann-fold domains"/>
    <property type="match status" value="1"/>
</dbReference>
<keyword evidence="2" id="KW-0210">Decarboxylase</keyword>
<comment type="cofactor">
    <cofactor evidence="1">
        <name>NAD(+)</name>
        <dbReference type="ChEBI" id="CHEBI:57540"/>
    </cofactor>
</comment>
<keyword evidence="4" id="KW-0456">Lyase</keyword>
<accession>A0A3S5ABD9</accession>
<evidence type="ECO:0000256" key="2">
    <source>
        <dbReference type="ARBA" id="ARBA00022793"/>
    </source>
</evidence>
<proteinExistence type="predicted"/>
<dbReference type="GO" id="GO:0048040">
    <property type="term" value="F:UDP-glucuronate decarboxylase activity"/>
    <property type="evidence" value="ECO:0007669"/>
    <property type="project" value="TreeGrafter"/>
</dbReference>
<comment type="caution">
    <text evidence="6">The sequence shown here is derived from an EMBL/GenBank/DDBJ whole genome shotgun (WGS) entry which is preliminary data.</text>
</comment>
<dbReference type="GO" id="GO:0005737">
    <property type="term" value="C:cytoplasm"/>
    <property type="evidence" value="ECO:0007669"/>
    <property type="project" value="TreeGrafter"/>
</dbReference>
<evidence type="ECO:0000256" key="1">
    <source>
        <dbReference type="ARBA" id="ARBA00001911"/>
    </source>
</evidence>
<sequence length="106" mass="11613">MTSAPAASSGHVDVDGRTIGRYLFSLQIYGDGKQTRSFQYVDDLVEGLVRLMASNYSLPINLGNPDEFMVQELADQIIKLTGTTRSPVQLGNMNAPFFTHPAYTAL</sequence>
<dbReference type="Proteomes" id="UP000784294">
    <property type="component" value="Unassembled WGS sequence"/>
</dbReference>
<dbReference type="Pfam" id="PF01370">
    <property type="entry name" value="Epimerase"/>
    <property type="match status" value="1"/>
</dbReference>
<dbReference type="PANTHER" id="PTHR43078:SF6">
    <property type="entry name" value="UDP-GLUCURONIC ACID DECARBOXYLASE 1"/>
    <property type="match status" value="1"/>
</dbReference>
<name>A0A3S5ABD9_9PLAT</name>